<dbReference type="EMBL" id="GBRH01242615">
    <property type="protein sequence ID" value="JAD55280.1"/>
    <property type="molecule type" value="Transcribed_RNA"/>
</dbReference>
<organism evidence="1">
    <name type="scientific">Arundo donax</name>
    <name type="common">Giant reed</name>
    <name type="synonym">Donax arundinaceus</name>
    <dbReference type="NCBI Taxonomy" id="35708"/>
    <lineage>
        <taxon>Eukaryota</taxon>
        <taxon>Viridiplantae</taxon>
        <taxon>Streptophyta</taxon>
        <taxon>Embryophyta</taxon>
        <taxon>Tracheophyta</taxon>
        <taxon>Spermatophyta</taxon>
        <taxon>Magnoliopsida</taxon>
        <taxon>Liliopsida</taxon>
        <taxon>Poales</taxon>
        <taxon>Poaceae</taxon>
        <taxon>PACMAD clade</taxon>
        <taxon>Arundinoideae</taxon>
        <taxon>Arundineae</taxon>
        <taxon>Arundo</taxon>
    </lineage>
</organism>
<sequence>MMTSCGRRVSLVRERPAPLVRERRVGE</sequence>
<name>A0A0A9B284_ARUDO</name>
<reference evidence="1" key="1">
    <citation type="submission" date="2014-09" db="EMBL/GenBank/DDBJ databases">
        <authorList>
            <person name="Magalhaes I.L.F."/>
            <person name="Oliveira U."/>
            <person name="Santos F.R."/>
            <person name="Vidigal T.H.D.A."/>
            <person name="Brescovit A.D."/>
            <person name="Santos A.J."/>
        </authorList>
    </citation>
    <scope>NUCLEOTIDE SEQUENCE</scope>
    <source>
        <tissue evidence="1">Shoot tissue taken approximately 20 cm above the soil surface</tissue>
    </source>
</reference>
<evidence type="ECO:0000313" key="1">
    <source>
        <dbReference type="EMBL" id="JAD55280.1"/>
    </source>
</evidence>
<proteinExistence type="predicted"/>
<dbReference type="AlphaFoldDB" id="A0A0A9B284"/>
<reference evidence="1" key="2">
    <citation type="journal article" date="2015" name="Data Brief">
        <title>Shoot transcriptome of the giant reed, Arundo donax.</title>
        <authorList>
            <person name="Barrero R.A."/>
            <person name="Guerrero F.D."/>
            <person name="Moolhuijzen P."/>
            <person name="Goolsby J.A."/>
            <person name="Tidwell J."/>
            <person name="Bellgard S.E."/>
            <person name="Bellgard M.I."/>
        </authorList>
    </citation>
    <scope>NUCLEOTIDE SEQUENCE</scope>
    <source>
        <tissue evidence="1">Shoot tissue taken approximately 20 cm above the soil surface</tissue>
    </source>
</reference>
<protein>
    <submittedName>
        <fullName evidence="1">Uncharacterized protein</fullName>
    </submittedName>
</protein>
<accession>A0A0A9B284</accession>